<name>A0ABZ1AT75_9ACTN</name>
<dbReference type="Proteomes" id="UP001324287">
    <property type="component" value="Chromosome"/>
</dbReference>
<keyword evidence="3" id="KW-1185">Reference proteome</keyword>
<dbReference type="RefSeq" id="WP_324273139.1">
    <property type="nucleotide sequence ID" value="NZ_CP141261.1"/>
</dbReference>
<sequence>MNRVIHGAVRRDLDRLATALGQLEDGDTTRAQALERGYANLRTQLTHHHEGEDTYIWPMLAKIGVDQGLLDAMESEHHAMAEALAETAGAMTTVARSGSAADAAAARGSVVRTQEVVERHLQHEETELEPQLAPHVESPEWKAVERKLSRQPPGVAGRFFAWLTDGMSDEHRAFLKQTVPSPWSPCWRGPSVAATTRTSPPRGAPGELIIGWLHPPAGRTATRR</sequence>
<evidence type="ECO:0000313" key="2">
    <source>
        <dbReference type="EMBL" id="WRL61779.1"/>
    </source>
</evidence>
<gene>
    <name evidence="2" type="ORF">U6N30_16760</name>
</gene>
<proteinExistence type="predicted"/>
<evidence type="ECO:0000313" key="3">
    <source>
        <dbReference type="Proteomes" id="UP001324287"/>
    </source>
</evidence>
<dbReference type="Pfam" id="PF01814">
    <property type="entry name" value="Hemerythrin"/>
    <property type="match status" value="1"/>
</dbReference>
<dbReference type="InterPro" id="IPR012312">
    <property type="entry name" value="Hemerythrin-like"/>
</dbReference>
<organism evidence="2 3">
    <name type="scientific">Blastococcus brunescens</name>
    <dbReference type="NCBI Taxonomy" id="1564165"/>
    <lineage>
        <taxon>Bacteria</taxon>
        <taxon>Bacillati</taxon>
        <taxon>Actinomycetota</taxon>
        <taxon>Actinomycetes</taxon>
        <taxon>Geodermatophilales</taxon>
        <taxon>Geodermatophilaceae</taxon>
        <taxon>Blastococcus</taxon>
    </lineage>
</organism>
<dbReference type="EMBL" id="CP141261">
    <property type="protein sequence ID" value="WRL61779.1"/>
    <property type="molecule type" value="Genomic_DNA"/>
</dbReference>
<evidence type="ECO:0000259" key="1">
    <source>
        <dbReference type="Pfam" id="PF01814"/>
    </source>
</evidence>
<accession>A0ABZ1AT75</accession>
<dbReference type="CDD" id="cd12108">
    <property type="entry name" value="Hr-like"/>
    <property type="match status" value="1"/>
</dbReference>
<dbReference type="Gene3D" id="1.20.120.520">
    <property type="entry name" value="nmb1532 protein domain like"/>
    <property type="match status" value="1"/>
</dbReference>
<feature type="domain" description="Hemerythrin-like" evidence="1">
    <location>
        <begin position="6"/>
        <end position="132"/>
    </location>
</feature>
<protein>
    <submittedName>
        <fullName evidence="2">Hemerythrin domain-containing protein</fullName>
    </submittedName>
</protein>
<reference evidence="2 3" key="1">
    <citation type="submission" date="2023-12" db="EMBL/GenBank/DDBJ databases">
        <title>Blastococcus brunescens sp. nov., an actonobacterium isolated from sandstone collected in sahara desert.</title>
        <authorList>
            <person name="Gtari M."/>
            <person name="Ghodhbane F."/>
        </authorList>
    </citation>
    <scope>NUCLEOTIDE SEQUENCE [LARGE SCALE GENOMIC DNA]</scope>
    <source>
        <strain evidence="2 3">BMG 8361</strain>
    </source>
</reference>